<reference evidence="2 3" key="1">
    <citation type="submission" date="2019-03" db="EMBL/GenBank/DDBJ databases">
        <title>Draft Genome Sequence of Duganella callidus sp. nov., a Novel Duganella Species Isolated from Cultivated Soil.</title>
        <authorList>
            <person name="Raths R."/>
            <person name="Peta V."/>
            <person name="Bucking H."/>
        </authorList>
    </citation>
    <scope>NUCLEOTIDE SEQUENCE [LARGE SCALE GENOMIC DNA]</scope>
    <source>
        <strain evidence="2 3">DN04</strain>
    </source>
</reference>
<dbReference type="InterPro" id="IPR032710">
    <property type="entry name" value="NTF2-like_dom_sf"/>
</dbReference>
<dbReference type="RefSeq" id="WP_135204347.1">
    <property type="nucleotide sequence ID" value="NZ_SPVG01000248.1"/>
</dbReference>
<name>A0A4Y9S6Z3_9BURK</name>
<dbReference type="InterPro" id="IPR037401">
    <property type="entry name" value="SnoaL-like"/>
</dbReference>
<feature type="domain" description="SnoaL-like" evidence="1">
    <location>
        <begin position="17"/>
        <end position="116"/>
    </location>
</feature>
<dbReference type="OrthoDB" id="1633822at2"/>
<sequence length="134" mass="14312">MSSFYPLATVPEGIVDSLLAHINSLDEDIMLGFYEPGAILVSADGTPQRGAAAIRSELTKYFRLGLPMAIHARHIFVAGDIASLVLDWSITGTTADGTEVNMVATANDIARRGADGCWRYLIDNPFGTAVRAEG</sequence>
<keyword evidence="3" id="KW-1185">Reference proteome</keyword>
<dbReference type="SUPFAM" id="SSF54427">
    <property type="entry name" value="NTF2-like"/>
    <property type="match status" value="1"/>
</dbReference>
<dbReference type="Gene3D" id="3.10.450.50">
    <property type="match status" value="1"/>
</dbReference>
<protein>
    <recommendedName>
        <fullName evidence="1">SnoaL-like domain-containing protein</fullName>
    </recommendedName>
</protein>
<accession>A0A4Y9S6Z3</accession>
<dbReference type="AlphaFoldDB" id="A0A4Y9S6Z3"/>
<proteinExistence type="predicted"/>
<comment type="caution">
    <text evidence="2">The sequence shown here is derived from an EMBL/GenBank/DDBJ whole genome shotgun (WGS) entry which is preliminary data.</text>
</comment>
<evidence type="ECO:0000259" key="1">
    <source>
        <dbReference type="Pfam" id="PF12680"/>
    </source>
</evidence>
<organism evidence="2 3">
    <name type="scientific">Duganella callida</name>
    <dbReference type="NCBI Taxonomy" id="2561932"/>
    <lineage>
        <taxon>Bacteria</taxon>
        <taxon>Pseudomonadati</taxon>
        <taxon>Pseudomonadota</taxon>
        <taxon>Betaproteobacteria</taxon>
        <taxon>Burkholderiales</taxon>
        <taxon>Oxalobacteraceae</taxon>
        <taxon>Telluria group</taxon>
        <taxon>Duganella</taxon>
    </lineage>
</organism>
<evidence type="ECO:0000313" key="3">
    <source>
        <dbReference type="Proteomes" id="UP000297729"/>
    </source>
</evidence>
<evidence type="ECO:0000313" key="2">
    <source>
        <dbReference type="EMBL" id="TFW15801.1"/>
    </source>
</evidence>
<dbReference type="Pfam" id="PF12680">
    <property type="entry name" value="SnoaL_2"/>
    <property type="match status" value="1"/>
</dbReference>
<gene>
    <name evidence="2" type="ORF">E4L98_25510</name>
</gene>
<dbReference type="EMBL" id="SPVG01000248">
    <property type="protein sequence ID" value="TFW15801.1"/>
    <property type="molecule type" value="Genomic_DNA"/>
</dbReference>
<dbReference type="Proteomes" id="UP000297729">
    <property type="component" value="Unassembled WGS sequence"/>
</dbReference>